<name>A0A7W9LMC5_9ACTN</name>
<evidence type="ECO:0000256" key="2">
    <source>
        <dbReference type="SAM" id="SignalP"/>
    </source>
</evidence>
<dbReference type="PROSITE" id="PS51257">
    <property type="entry name" value="PROKAR_LIPOPROTEIN"/>
    <property type="match status" value="1"/>
</dbReference>
<dbReference type="AlphaFoldDB" id="A0A7W9LMC5"/>
<protein>
    <recommendedName>
        <fullName evidence="5">DUF4399 domain-containing protein</fullName>
    </recommendedName>
</protein>
<dbReference type="EMBL" id="JACHMM010000001">
    <property type="protein sequence ID" value="MBB5789115.1"/>
    <property type="molecule type" value="Genomic_DNA"/>
</dbReference>
<evidence type="ECO:0000256" key="1">
    <source>
        <dbReference type="SAM" id="MobiDB-lite"/>
    </source>
</evidence>
<evidence type="ECO:0008006" key="5">
    <source>
        <dbReference type="Google" id="ProtNLM"/>
    </source>
</evidence>
<evidence type="ECO:0000313" key="3">
    <source>
        <dbReference type="EMBL" id="MBB5789115.1"/>
    </source>
</evidence>
<sequence>MFRSSLLSSVAFVLVLAACGGDDDASTTSGGGDGPSVEIVEPADGAELGVPFTLVVDSSEELGTTDTGNHHVHVYFDGDDSSYEVIESGNGEEHEITADSSALEGVEPGEHTLNISLRNADHSAAGAEAEVTVTVGEGGRSGSGSSDDEDDESDDEQPPGYDY</sequence>
<feature type="signal peptide" evidence="2">
    <location>
        <begin position="1"/>
        <end position="20"/>
    </location>
</feature>
<evidence type="ECO:0000313" key="4">
    <source>
        <dbReference type="Proteomes" id="UP000542813"/>
    </source>
</evidence>
<dbReference type="Proteomes" id="UP000542813">
    <property type="component" value="Unassembled WGS sequence"/>
</dbReference>
<keyword evidence="2" id="KW-0732">Signal</keyword>
<organism evidence="3 4">
    <name type="scientific">Jiangella mangrovi</name>
    <dbReference type="NCBI Taxonomy" id="1524084"/>
    <lineage>
        <taxon>Bacteria</taxon>
        <taxon>Bacillati</taxon>
        <taxon>Actinomycetota</taxon>
        <taxon>Actinomycetes</taxon>
        <taxon>Jiangellales</taxon>
        <taxon>Jiangellaceae</taxon>
        <taxon>Jiangella</taxon>
    </lineage>
</organism>
<feature type="chain" id="PRO_5038854045" description="DUF4399 domain-containing protein" evidence="2">
    <location>
        <begin position="21"/>
        <end position="163"/>
    </location>
</feature>
<keyword evidence="4" id="KW-1185">Reference proteome</keyword>
<proteinExistence type="predicted"/>
<feature type="region of interest" description="Disordered" evidence="1">
    <location>
        <begin position="132"/>
        <end position="163"/>
    </location>
</feature>
<accession>A0A7W9LMC5</accession>
<reference evidence="3 4" key="1">
    <citation type="submission" date="2020-08" db="EMBL/GenBank/DDBJ databases">
        <title>Sequencing the genomes of 1000 actinobacteria strains.</title>
        <authorList>
            <person name="Klenk H.-P."/>
        </authorList>
    </citation>
    <scope>NUCLEOTIDE SEQUENCE [LARGE SCALE GENOMIC DNA]</scope>
    <source>
        <strain evidence="3 4">DSM 102122</strain>
    </source>
</reference>
<dbReference type="RefSeq" id="WP_184824273.1">
    <property type="nucleotide sequence ID" value="NZ_JACHMM010000001.1"/>
</dbReference>
<comment type="caution">
    <text evidence="3">The sequence shown here is derived from an EMBL/GenBank/DDBJ whole genome shotgun (WGS) entry which is preliminary data.</text>
</comment>
<feature type="compositionally biased region" description="Acidic residues" evidence="1">
    <location>
        <begin position="146"/>
        <end position="157"/>
    </location>
</feature>
<gene>
    <name evidence="3" type="ORF">HD601_003690</name>
</gene>